<sequence>MYSNKHTVQHKRRGWWLFGMVMSLEMLWIVANYLRLNVS</sequence>
<keyword evidence="1" id="KW-0472">Membrane</keyword>
<dbReference type="Proteomes" id="UP001256400">
    <property type="component" value="Chromosome"/>
</dbReference>
<organism evidence="2 3">
    <name type="scientific">Acinetobacter soli</name>
    <dbReference type="NCBI Taxonomy" id="487316"/>
    <lineage>
        <taxon>Bacteria</taxon>
        <taxon>Pseudomonadati</taxon>
        <taxon>Pseudomonadota</taxon>
        <taxon>Gammaproteobacteria</taxon>
        <taxon>Moraxellales</taxon>
        <taxon>Moraxellaceae</taxon>
        <taxon>Acinetobacter</taxon>
    </lineage>
</organism>
<protein>
    <submittedName>
        <fullName evidence="2">KGW motif small protein</fullName>
    </submittedName>
</protein>
<reference evidence="2" key="1">
    <citation type="submission" date="2023-09" db="EMBL/GenBank/DDBJ databases">
        <title>Acinetobacter soli.</title>
        <authorList>
            <person name="Kim B."/>
            <person name="Kim D."/>
            <person name="Park D."/>
        </authorList>
    </citation>
    <scope>NUCLEOTIDE SEQUENCE</scope>
    <source>
        <strain evidence="2">2023.05</strain>
    </source>
</reference>
<feature type="transmembrane region" description="Helical" evidence="1">
    <location>
        <begin position="15"/>
        <end position="34"/>
    </location>
</feature>
<name>A0AB38YS95_9GAMM</name>
<dbReference type="AlphaFoldDB" id="A0AB38YS95"/>
<dbReference type="NCBIfam" id="NF040911">
    <property type="entry name" value="KGW_Acineto"/>
    <property type="match status" value="1"/>
</dbReference>
<evidence type="ECO:0000313" key="3">
    <source>
        <dbReference type="Proteomes" id="UP001256400"/>
    </source>
</evidence>
<keyword evidence="1" id="KW-1133">Transmembrane helix</keyword>
<evidence type="ECO:0000313" key="2">
    <source>
        <dbReference type="EMBL" id="WND04328.1"/>
    </source>
</evidence>
<proteinExistence type="predicted"/>
<dbReference type="RefSeq" id="WP_004939335.1">
    <property type="nucleotide sequence ID" value="NZ_BBNM01000001.1"/>
</dbReference>
<dbReference type="EMBL" id="CP134206">
    <property type="protein sequence ID" value="WND04328.1"/>
    <property type="molecule type" value="Genomic_DNA"/>
</dbReference>
<keyword evidence="1" id="KW-0812">Transmembrane</keyword>
<dbReference type="GeneID" id="76614694"/>
<evidence type="ECO:0000256" key="1">
    <source>
        <dbReference type="SAM" id="Phobius"/>
    </source>
</evidence>
<gene>
    <name evidence="2" type="ORF">RHP80_08770</name>
</gene>
<accession>A0AB38YS95</accession>